<feature type="region of interest" description="Disordered" evidence="1">
    <location>
        <begin position="213"/>
        <end position="276"/>
    </location>
</feature>
<comment type="caution">
    <text evidence="2">The sequence shown here is derived from an EMBL/GenBank/DDBJ whole genome shotgun (WGS) entry which is preliminary data.</text>
</comment>
<dbReference type="Pfam" id="PF14958">
    <property type="entry name" value="PAAT-like"/>
    <property type="match status" value="1"/>
</dbReference>
<accession>A0ABR4N428</accession>
<dbReference type="EMBL" id="JADGIZ020000035">
    <property type="protein sequence ID" value="KAL2914291.1"/>
    <property type="molecule type" value="Genomic_DNA"/>
</dbReference>
<gene>
    <name evidence="2" type="primary">cnd1_2</name>
    <name evidence="2" type="ORF">HK105_206238</name>
</gene>
<sequence>MAMASAGPSFVRSIALSCPDWKASADLATVLTEEVASGDSDDGGDQPLRAAEPVVLTCTRPSPAEQAALAAGEASASGAAPGAAASPLRPSLAEPCTAEVTIRFATPCRLAWIQLLQTPSRIQETYADGEYVATVRGEPLDDYEDPDASEGGEMAAHHDEAAWYLSTIEFGDSHLHRRISACTIKLLSTSKAREITIASIVVAVSATSQHDVAQGAREGGVPHAAGKHEAGSGALGERRRSEASMHAASARGAAPARRSSALWDEADEQEARQSQQRQILGMGAGGLSAAAVAAASAALSAGGPSSSASPVDITSLLARLAIEQNQLGAIPTQVDALRAVTADARSMSAASIAGLERRIDDVAERLESRMARIEAALQQVVSLLSARHAE</sequence>
<dbReference type="Proteomes" id="UP001527925">
    <property type="component" value="Unassembled WGS sequence"/>
</dbReference>
<evidence type="ECO:0000313" key="3">
    <source>
        <dbReference type="Proteomes" id="UP001527925"/>
    </source>
</evidence>
<protein>
    <submittedName>
        <fullName evidence="2">Condensin complex non-SMC subunit Cnd1</fullName>
    </submittedName>
</protein>
<feature type="compositionally biased region" description="Basic and acidic residues" evidence="1">
    <location>
        <begin position="226"/>
        <end position="243"/>
    </location>
</feature>
<feature type="compositionally biased region" description="Low complexity" evidence="1">
    <location>
        <begin position="244"/>
        <end position="261"/>
    </location>
</feature>
<dbReference type="InterPro" id="IPR028043">
    <property type="entry name" value="PAAT-like"/>
</dbReference>
<reference evidence="2 3" key="1">
    <citation type="submission" date="2023-09" db="EMBL/GenBank/DDBJ databases">
        <title>Pangenome analysis of Batrachochytrium dendrobatidis and related Chytrids.</title>
        <authorList>
            <person name="Yacoub M.N."/>
            <person name="Stajich J.E."/>
            <person name="James T.Y."/>
        </authorList>
    </citation>
    <scope>NUCLEOTIDE SEQUENCE [LARGE SCALE GENOMIC DNA]</scope>
    <source>
        <strain evidence="2 3">JEL0888</strain>
    </source>
</reference>
<evidence type="ECO:0000313" key="2">
    <source>
        <dbReference type="EMBL" id="KAL2914291.1"/>
    </source>
</evidence>
<name>A0ABR4N428_9FUNG</name>
<organism evidence="2 3">
    <name type="scientific">Polyrhizophydium stewartii</name>
    <dbReference type="NCBI Taxonomy" id="2732419"/>
    <lineage>
        <taxon>Eukaryota</taxon>
        <taxon>Fungi</taxon>
        <taxon>Fungi incertae sedis</taxon>
        <taxon>Chytridiomycota</taxon>
        <taxon>Chytridiomycota incertae sedis</taxon>
        <taxon>Chytridiomycetes</taxon>
        <taxon>Rhizophydiales</taxon>
        <taxon>Rhizophydiales incertae sedis</taxon>
        <taxon>Polyrhizophydium</taxon>
    </lineage>
</organism>
<keyword evidence="3" id="KW-1185">Reference proteome</keyword>
<proteinExistence type="predicted"/>
<evidence type="ECO:0000256" key="1">
    <source>
        <dbReference type="SAM" id="MobiDB-lite"/>
    </source>
</evidence>